<feature type="region of interest" description="Disordered" evidence="2">
    <location>
        <begin position="146"/>
        <end position="245"/>
    </location>
</feature>
<protein>
    <submittedName>
        <fullName evidence="4">Serine/arginine-rich splicing factor 10</fullName>
    </submittedName>
</protein>
<feature type="compositionally biased region" description="Basic and acidic residues" evidence="2">
    <location>
        <begin position="25"/>
        <end position="40"/>
    </location>
</feature>
<feature type="compositionally biased region" description="Basic and acidic residues" evidence="2">
    <location>
        <begin position="146"/>
        <end position="180"/>
    </location>
</feature>
<keyword evidence="5" id="KW-1185">Reference proteome</keyword>
<feature type="region of interest" description="Disordered" evidence="2">
    <location>
        <begin position="1"/>
        <end position="62"/>
    </location>
</feature>
<name>A0AAD5XRS0_9FUNG</name>
<gene>
    <name evidence="4" type="primary">SRSF10</name>
    <name evidence="4" type="ORF">HDU87_004618</name>
</gene>
<evidence type="ECO:0000256" key="1">
    <source>
        <dbReference type="PROSITE-ProRule" id="PRU00176"/>
    </source>
</evidence>
<dbReference type="Gene3D" id="3.30.70.330">
    <property type="match status" value="1"/>
</dbReference>
<dbReference type="InterPro" id="IPR035979">
    <property type="entry name" value="RBD_domain_sf"/>
</dbReference>
<feature type="domain" description="RRM" evidence="3">
    <location>
        <begin position="64"/>
        <end position="142"/>
    </location>
</feature>
<reference evidence="4" key="1">
    <citation type="submission" date="2020-05" db="EMBL/GenBank/DDBJ databases">
        <title>Phylogenomic resolution of chytrid fungi.</title>
        <authorList>
            <person name="Stajich J.E."/>
            <person name="Amses K."/>
            <person name="Simmons R."/>
            <person name="Seto K."/>
            <person name="Myers J."/>
            <person name="Bonds A."/>
            <person name="Quandt C.A."/>
            <person name="Barry K."/>
            <person name="Liu P."/>
            <person name="Grigoriev I."/>
            <person name="Longcore J.E."/>
            <person name="James T.Y."/>
        </authorList>
    </citation>
    <scope>NUCLEOTIDE SEQUENCE</scope>
    <source>
        <strain evidence="4">JEL0379</strain>
    </source>
</reference>
<evidence type="ECO:0000313" key="4">
    <source>
        <dbReference type="EMBL" id="KAJ3177126.1"/>
    </source>
</evidence>
<dbReference type="PANTHER" id="PTHR48034">
    <property type="entry name" value="TRANSFORMER-2 SEX-DETERMINING PROTEIN-RELATED"/>
    <property type="match status" value="1"/>
</dbReference>
<feature type="compositionally biased region" description="Basic residues" evidence="2">
    <location>
        <begin position="181"/>
        <end position="210"/>
    </location>
</feature>
<comment type="caution">
    <text evidence="4">The sequence shown here is derived from an EMBL/GenBank/DDBJ whole genome shotgun (WGS) entry which is preliminary data.</text>
</comment>
<dbReference type="Proteomes" id="UP001212152">
    <property type="component" value="Unassembled WGS sequence"/>
</dbReference>
<dbReference type="Pfam" id="PF00076">
    <property type="entry name" value="RRM_1"/>
    <property type="match status" value="1"/>
</dbReference>
<dbReference type="InterPro" id="IPR012677">
    <property type="entry name" value="Nucleotide-bd_a/b_plait_sf"/>
</dbReference>
<feature type="compositionally biased region" description="Basic and acidic residues" evidence="2">
    <location>
        <begin position="234"/>
        <end position="245"/>
    </location>
</feature>
<feature type="compositionally biased region" description="Basic and acidic residues" evidence="2">
    <location>
        <begin position="48"/>
        <end position="62"/>
    </location>
</feature>
<evidence type="ECO:0000313" key="5">
    <source>
        <dbReference type="Proteomes" id="UP001212152"/>
    </source>
</evidence>
<evidence type="ECO:0000256" key="2">
    <source>
        <dbReference type="SAM" id="MobiDB-lite"/>
    </source>
</evidence>
<keyword evidence="1" id="KW-0694">RNA-binding</keyword>
<evidence type="ECO:0000259" key="3">
    <source>
        <dbReference type="PROSITE" id="PS50102"/>
    </source>
</evidence>
<feature type="compositionally biased region" description="Basic and acidic residues" evidence="2">
    <location>
        <begin position="211"/>
        <end position="220"/>
    </location>
</feature>
<organism evidence="4 5">
    <name type="scientific">Geranomyces variabilis</name>
    <dbReference type="NCBI Taxonomy" id="109894"/>
    <lineage>
        <taxon>Eukaryota</taxon>
        <taxon>Fungi</taxon>
        <taxon>Fungi incertae sedis</taxon>
        <taxon>Chytridiomycota</taxon>
        <taxon>Chytridiomycota incertae sedis</taxon>
        <taxon>Chytridiomycetes</taxon>
        <taxon>Spizellomycetales</taxon>
        <taxon>Powellomycetaceae</taxon>
        <taxon>Geranomyces</taxon>
    </lineage>
</organism>
<dbReference type="SMART" id="SM00360">
    <property type="entry name" value="RRM"/>
    <property type="match status" value="1"/>
</dbReference>
<dbReference type="InterPro" id="IPR000504">
    <property type="entry name" value="RRM_dom"/>
</dbReference>
<dbReference type="PROSITE" id="PS50102">
    <property type="entry name" value="RRM"/>
    <property type="match status" value="1"/>
</dbReference>
<dbReference type="AlphaFoldDB" id="A0AAD5XRS0"/>
<accession>A0AAD5XRS0</accession>
<dbReference type="EMBL" id="JADGJQ010000035">
    <property type="protein sequence ID" value="KAJ3177126.1"/>
    <property type="molecule type" value="Genomic_DNA"/>
</dbReference>
<dbReference type="InterPro" id="IPR050441">
    <property type="entry name" value="RBM"/>
</dbReference>
<proteinExistence type="predicted"/>
<dbReference type="GO" id="GO:0003723">
    <property type="term" value="F:RNA binding"/>
    <property type="evidence" value="ECO:0007669"/>
    <property type="project" value="UniProtKB-UniRule"/>
</dbReference>
<dbReference type="SUPFAM" id="SSF54928">
    <property type="entry name" value="RNA-binding domain, RBD"/>
    <property type="match status" value="1"/>
</dbReference>
<sequence>MERPAEPGSTFMVDRRPSDAGSRASESRDVRERSPERGSRDGGSGGNGDRHQGGRRREGQEEVRSLFVRGLSDGTRSEDLMDAFQNYGNVMDCYLPLDYYTGKARGFAYIQFATQEEADEAFRKIEYITINGRTLTIEWAAGRRKTPVEMRGRGPGSKDNRRRDDRREPRNRSRSGDRYRPRDRRSRSPPRRRRSRTRSRSRSRSPRRDHHSSSKRERYPSRSRSRSPARGRPIVKDERRSSPTR</sequence>